<keyword evidence="1" id="KW-0479">Metal-binding</keyword>
<dbReference type="InterPro" id="IPR051435">
    <property type="entry name" value="RING_finger_E3_ubiq-ligases"/>
</dbReference>
<organism evidence="7 8">
    <name type="scientific">Merluccius polli</name>
    <name type="common">Benguela hake</name>
    <name type="synonym">Merluccius cadenati</name>
    <dbReference type="NCBI Taxonomy" id="89951"/>
    <lineage>
        <taxon>Eukaryota</taxon>
        <taxon>Metazoa</taxon>
        <taxon>Chordata</taxon>
        <taxon>Craniata</taxon>
        <taxon>Vertebrata</taxon>
        <taxon>Euteleostomi</taxon>
        <taxon>Actinopterygii</taxon>
        <taxon>Neopterygii</taxon>
        <taxon>Teleostei</taxon>
        <taxon>Neoteleostei</taxon>
        <taxon>Acanthomorphata</taxon>
        <taxon>Zeiogadaria</taxon>
        <taxon>Gadariae</taxon>
        <taxon>Gadiformes</taxon>
        <taxon>Gadoidei</taxon>
        <taxon>Merlucciidae</taxon>
        <taxon>Merluccius</taxon>
    </lineage>
</organism>
<dbReference type="Gene3D" id="3.30.40.10">
    <property type="entry name" value="Zinc/RING finger domain, C3HC4 (zinc finger)"/>
    <property type="match status" value="1"/>
</dbReference>
<dbReference type="InterPro" id="IPR017907">
    <property type="entry name" value="Znf_RING_CS"/>
</dbReference>
<keyword evidence="5" id="KW-0472">Membrane</keyword>
<sequence length="271" mass="29585">MNRIKIRTLTSIKVNVRDARQLSSLPSPSGTMIGAPTSAPHQGEAGATILCSDPMEVVECPVCYQEYNQYTKCPRMLECLHVFCTECLQRIQLCPCDAHSLPAIPCPLCRHLTPLPGGDALCLPPNLRILAQLPPAAYGRPPLSLQAAPRLQASVTQRVVLSVETGGLMDHHRFLILPTVSLRVQQMHPEGHPGAQGLLAEEVEVEVTQQHKRTLVCVQVLAVAFWVMFVITCVVGVVFGPHCPDSAGKRLCVDPGEVARSRGKLFPQKRI</sequence>
<dbReference type="PANTHER" id="PTHR22791:SF22">
    <property type="entry name" value="RING FINGER PROTEIN 222-LIKE ISOFORM X1"/>
    <property type="match status" value="1"/>
</dbReference>
<feature type="domain" description="RING-type" evidence="6">
    <location>
        <begin position="60"/>
        <end position="110"/>
    </location>
</feature>
<comment type="caution">
    <text evidence="7">The sequence shown here is derived from an EMBL/GenBank/DDBJ whole genome shotgun (WGS) entry which is preliminary data.</text>
</comment>
<dbReference type="GO" id="GO:0008270">
    <property type="term" value="F:zinc ion binding"/>
    <property type="evidence" value="ECO:0007669"/>
    <property type="project" value="UniProtKB-KW"/>
</dbReference>
<keyword evidence="5" id="KW-1133">Transmembrane helix</keyword>
<evidence type="ECO:0000313" key="7">
    <source>
        <dbReference type="EMBL" id="KAK0139037.1"/>
    </source>
</evidence>
<name>A0AA47MFB1_MERPO</name>
<gene>
    <name evidence="7" type="primary">Rnf223_1</name>
    <name evidence="7" type="ORF">N1851_024392</name>
</gene>
<dbReference type="PROSITE" id="PS50089">
    <property type="entry name" value="ZF_RING_2"/>
    <property type="match status" value="1"/>
</dbReference>
<dbReference type="InterPro" id="IPR001841">
    <property type="entry name" value="Znf_RING"/>
</dbReference>
<evidence type="ECO:0000256" key="2">
    <source>
        <dbReference type="ARBA" id="ARBA00022771"/>
    </source>
</evidence>
<dbReference type="SMART" id="SM00184">
    <property type="entry name" value="RING"/>
    <property type="match status" value="1"/>
</dbReference>
<evidence type="ECO:0000256" key="3">
    <source>
        <dbReference type="ARBA" id="ARBA00022833"/>
    </source>
</evidence>
<proteinExistence type="predicted"/>
<evidence type="ECO:0000256" key="5">
    <source>
        <dbReference type="SAM" id="Phobius"/>
    </source>
</evidence>
<dbReference type="GO" id="GO:0061630">
    <property type="term" value="F:ubiquitin protein ligase activity"/>
    <property type="evidence" value="ECO:0007669"/>
    <property type="project" value="TreeGrafter"/>
</dbReference>
<dbReference type="PANTHER" id="PTHR22791">
    <property type="entry name" value="RING-TYPE DOMAIN-CONTAINING PROTEIN"/>
    <property type="match status" value="1"/>
</dbReference>
<keyword evidence="8" id="KW-1185">Reference proteome</keyword>
<dbReference type="EMBL" id="JAOPHQ010004554">
    <property type="protein sequence ID" value="KAK0139037.1"/>
    <property type="molecule type" value="Genomic_DNA"/>
</dbReference>
<dbReference type="PROSITE" id="PS00518">
    <property type="entry name" value="ZF_RING_1"/>
    <property type="match status" value="1"/>
</dbReference>
<protein>
    <submittedName>
        <fullName evidence="7">RING finger protein 223</fullName>
    </submittedName>
</protein>
<accession>A0AA47MFB1</accession>
<dbReference type="InterPro" id="IPR013083">
    <property type="entry name" value="Znf_RING/FYVE/PHD"/>
</dbReference>
<keyword evidence="5" id="KW-0812">Transmembrane</keyword>
<evidence type="ECO:0000256" key="4">
    <source>
        <dbReference type="PROSITE-ProRule" id="PRU00175"/>
    </source>
</evidence>
<dbReference type="SUPFAM" id="SSF57850">
    <property type="entry name" value="RING/U-box"/>
    <property type="match status" value="1"/>
</dbReference>
<keyword evidence="3" id="KW-0862">Zinc</keyword>
<evidence type="ECO:0000256" key="1">
    <source>
        <dbReference type="ARBA" id="ARBA00022723"/>
    </source>
</evidence>
<evidence type="ECO:0000313" key="8">
    <source>
        <dbReference type="Proteomes" id="UP001174136"/>
    </source>
</evidence>
<reference evidence="7" key="1">
    <citation type="journal article" date="2023" name="Front. Mar. Sci.">
        <title>A new Merluccius polli reference genome to investigate the effects of global change in West African waters.</title>
        <authorList>
            <person name="Mateo J.L."/>
            <person name="Blanco-Fernandez C."/>
            <person name="Garcia-Vazquez E."/>
            <person name="Machado-Schiaffino G."/>
        </authorList>
    </citation>
    <scope>NUCLEOTIDE SEQUENCE</scope>
    <source>
        <strain evidence="7">C29</strain>
        <tissue evidence="7">Fin</tissue>
    </source>
</reference>
<feature type="transmembrane region" description="Helical" evidence="5">
    <location>
        <begin position="215"/>
        <end position="239"/>
    </location>
</feature>
<dbReference type="AlphaFoldDB" id="A0AA47MFB1"/>
<dbReference type="Proteomes" id="UP001174136">
    <property type="component" value="Unassembled WGS sequence"/>
</dbReference>
<keyword evidence="2 4" id="KW-0863">Zinc-finger</keyword>
<dbReference type="GO" id="GO:0016567">
    <property type="term" value="P:protein ubiquitination"/>
    <property type="evidence" value="ECO:0007669"/>
    <property type="project" value="TreeGrafter"/>
</dbReference>
<evidence type="ECO:0000259" key="6">
    <source>
        <dbReference type="PROSITE" id="PS50089"/>
    </source>
</evidence>